<organism evidence="4 5">
    <name type="scientific">Raphidocelis subcapitata</name>
    <dbReference type="NCBI Taxonomy" id="307507"/>
    <lineage>
        <taxon>Eukaryota</taxon>
        <taxon>Viridiplantae</taxon>
        <taxon>Chlorophyta</taxon>
        <taxon>core chlorophytes</taxon>
        <taxon>Chlorophyceae</taxon>
        <taxon>CS clade</taxon>
        <taxon>Sphaeropleales</taxon>
        <taxon>Selenastraceae</taxon>
        <taxon>Raphidocelis</taxon>
    </lineage>
</organism>
<evidence type="ECO:0000313" key="5">
    <source>
        <dbReference type="Proteomes" id="UP000247498"/>
    </source>
</evidence>
<evidence type="ECO:0000256" key="2">
    <source>
        <dbReference type="ARBA" id="ARBA00023033"/>
    </source>
</evidence>
<dbReference type="InterPro" id="IPR036188">
    <property type="entry name" value="FAD/NAD-bd_sf"/>
</dbReference>
<dbReference type="OrthoDB" id="536717at2759"/>
<dbReference type="Pfam" id="PF01494">
    <property type="entry name" value="FAD_binding_3"/>
    <property type="match status" value="1"/>
</dbReference>
<accession>A0A2V0NRH4</accession>
<keyword evidence="5" id="KW-1185">Reference proteome</keyword>
<proteinExistence type="predicted"/>
<keyword evidence="2" id="KW-0503">Monooxygenase</keyword>
<dbReference type="SUPFAM" id="SSF51905">
    <property type="entry name" value="FAD/NAD(P)-binding domain"/>
    <property type="match status" value="1"/>
</dbReference>
<dbReference type="EMBL" id="BDRX01000015">
    <property type="protein sequence ID" value="GBF90246.1"/>
    <property type="molecule type" value="Genomic_DNA"/>
</dbReference>
<dbReference type="PRINTS" id="PR00420">
    <property type="entry name" value="RNGMNOXGNASE"/>
</dbReference>
<evidence type="ECO:0000259" key="3">
    <source>
        <dbReference type="Pfam" id="PF01494"/>
    </source>
</evidence>
<dbReference type="Proteomes" id="UP000247498">
    <property type="component" value="Unassembled WGS sequence"/>
</dbReference>
<sequence>MLDVAIVGGGPGGLALARALQVKAPALRVQVFERASGLHKRGAGVAIAPNGTAALRAIDPPLADKILATSLERNLVVVEDAQGREMSRQLMTFGALGKAPGQAMDGLIPWHAMQRLLAESLGEGAVAYRKAFAGLDLAPAGGGAVVRFADGSSAAARLVVGADGLLSQVREAWLGDGGPTFDNRVIFRGQARSADVAALAAWAAGVGGGEGGGVPDSRICPTGQDLMAMVYMLSEGVTVWAVNAGYGVVKDCGVDYAPYARSGETRASLMEPEAAGAACFEEALKLADKLPATVLRVADPSTTTIHGDYVRYPKDYPDTALGAGPVTLVGDAFHPLKVAGQGANLAFEDAAVLAHHLAAAGPTEAALRAYEAERLPRLRTLAEFNITTMNSAAKAAGQDYQELKRRQAEFEEAVVHAFPPPGSAPRAAPVSC</sequence>
<dbReference type="InterPro" id="IPR050493">
    <property type="entry name" value="FAD-dep_Monooxygenase_BioMet"/>
</dbReference>
<dbReference type="PANTHER" id="PTHR13789:SF309">
    <property type="entry name" value="PUTATIVE (AFU_ORTHOLOGUE AFUA_6G14510)-RELATED"/>
    <property type="match status" value="1"/>
</dbReference>
<dbReference type="GO" id="GO:0071949">
    <property type="term" value="F:FAD binding"/>
    <property type="evidence" value="ECO:0007669"/>
    <property type="project" value="InterPro"/>
</dbReference>
<dbReference type="GO" id="GO:0004497">
    <property type="term" value="F:monooxygenase activity"/>
    <property type="evidence" value="ECO:0007669"/>
    <property type="project" value="UniProtKB-KW"/>
</dbReference>
<keyword evidence="1" id="KW-0560">Oxidoreductase</keyword>
<dbReference type="InterPro" id="IPR002938">
    <property type="entry name" value="FAD-bd"/>
</dbReference>
<comment type="caution">
    <text evidence="4">The sequence shown here is derived from an EMBL/GenBank/DDBJ whole genome shotgun (WGS) entry which is preliminary data.</text>
</comment>
<dbReference type="InParanoid" id="A0A2V0NRH4"/>
<gene>
    <name evidence="4" type="ORF">Rsub_03379</name>
</gene>
<reference evidence="4 5" key="1">
    <citation type="journal article" date="2018" name="Sci. Rep.">
        <title>Raphidocelis subcapitata (=Pseudokirchneriella subcapitata) provides an insight into genome evolution and environmental adaptations in the Sphaeropleales.</title>
        <authorList>
            <person name="Suzuki S."/>
            <person name="Yamaguchi H."/>
            <person name="Nakajima N."/>
            <person name="Kawachi M."/>
        </authorList>
    </citation>
    <scope>NUCLEOTIDE SEQUENCE [LARGE SCALE GENOMIC DNA]</scope>
    <source>
        <strain evidence="4 5">NIES-35</strain>
    </source>
</reference>
<evidence type="ECO:0000256" key="1">
    <source>
        <dbReference type="ARBA" id="ARBA00023002"/>
    </source>
</evidence>
<dbReference type="STRING" id="307507.A0A2V0NRH4"/>
<dbReference type="PANTHER" id="PTHR13789">
    <property type="entry name" value="MONOOXYGENASE"/>
    <property type="match status" value="1"/>
</dbReference>
<evidence type="ECO:0000313" key="4">
    <source>
        <dbReference type="EMBL" id="GBF90246.1"/>
    </source>
</evidence>
<protein>
    <recommendedName>
        <fullName evidence="3">FAD-binding domain-containing protein</fullName>
    </recommendedName>
</protein>
<dbReference type="Gene3D" id="3.50.50.60">
    <property type="entry name" value="FAD/NAD(P)-binding domain"/>
    <property type="match status" value="1"/>
</dbReference>
<name>A0A2V0NRH4_9CHLO</name>
<dbReference type="AlphaFoldDB" id="A0A2V0NRH4"/>
<feature type="domain" description="FAD-binding" evidence="3">
    <location>
        <begin position="321"/>
        <end position="383"/>
    </location>
</feature>